<proteinExistence type="predicted"/>
<evidence type="ECO:0000313" key="2">
    <source>
        <dbReference type="Proteomes" id="UP000019812"/>
    </source>
</evidence>
<comment type="caution">
    <text evidence="1">The sequence shown here is derived from an EMBL/GenBank/DDBJ whole genome shotgun (WGS) entry which is preliminary data.</text>
</comment>
<protein>
    <submittedName>
        <fullName evidence="1">Uncharacterized protein</fullName>
    </submittedName>
</protein>
<sequence>MNGNQLSLGRNHATADSISMTEFCGFDPCFRVDIRWNDGGHVYVIYDTKAEALAHVRRLGWA</sequence>
<organism evidence="1 2">
    <name type="scientific">Candidatus Accumulibacter vicinus</name>
    <dbReference type="NCBI Taxonomy" id="2954382"/>
    <lineage>
        <taxon>Bacteria</taxon>
        <taxon>Pseudomonadati</taxon>
        <taxon>Pseudomonadota</taxon>
        <taxon>Betaproteobacteria</taxon>
        <taxon>Candidatus Accumulibacter</taxon>
    </lineage>
</organism>
<reference evidence="1 2" key="1">
    <citation type="submission" date="2014-07" db="EMBL/GenBank/DDBJ databases">
        <title>Expanding our view of genomic diversity in Candidatus Accumulibacter clades.</title>
        <authorList>
            <person name="Skennerton C.T."/>
            <person name="Barr J.J."/>
            <person name="Slater F.R."/>
            <person name="Bond P.L."/>
            <person name="Tyson G.W."/>
        </authorList>
    </citation>
    <scope>NUCLEOTIDE SEQUENCE [LARGE SCALE GENOMIC DNA]</scope>
    <source>
        <strain evidence="2">SK-01</strain>
    </source>
</reference>
<name>A0A084XUK5_9PROT</name>
<accession>A0A084XUK5</accession>
<dbReference type="EMBL" id="JDSS02000049">
    <property type="protein sequence ID" value="KFB66149.1"/>
    <property type="molecule type" value="Genomic_DNA"/>
</dbReference>
<gene>
    <name evidence="1" type="ORF">CAPSK01_004518</name>
</gene>
<dbReference type="AlphaFoldDB" id="A0A084XUK5"/>
<dbReference type="Proteomes" id="UP000019812">
    <property type="component" value="Unassembled WGS sequence"/>
</dbReference>
<evidence type="ECO:0000313" key="1">
    <source>
        <dbReference type="EMBL" id="KFB66149.1"/>
    </source>
</evidence>
<dbReference type="STRING" id="1457154.CAPSK01_004518"/>
<dbReference type="RefSeq" id="WP_034930785.1">
    <property type="nucleotide sequence ID" value="NZ_JDSS02000049.1"/>
</dbReference>